<name>A0A6A4W884_AMPAM</name>
<evidence type="ECO:0000313" key="2">
    <source>
        <dbReference type="Proteomes" id="UP000440578"/>
    </source>
</evidence>
<evidence type="ECO:0000313" key="1">
    <source>
        <dbReference type="EMBL" id="KAF0301419.1"/>
    </source>
</evidence>
<protein>
    <submittedName>
        <fullName evidence="1">Uncharacterized protein</fullName>
    </submittedName>
</protein>
<accession>A0A6A4W884</accession>
<organism evidence="1 2">
    <name type="scientific">Amphibalanus amphitrite</name>
    <name type="common">Striped barnacle</name>
    <name type="synonym">Balanus amphitrite</name>
    <dbReference type="NCBI Taxonomy" id="1232801"/>
    <lineage>
        <taxon>Eukaryota</taxon>
        <taxon>Metazoa</taxon>
        <taxon>Ecdysozoa</taxon>
        <taxon>Arthropoda</taxon>
        <taxon>Crustacea</taxon>
        <taxon>Multicrustacea</taxon>
        <taxon>Cirripedia</taxon>
        <taxon>Thoracica</taxon>
        <taxon>Thoracicalcarea</taxon>
        <taxon>Balanomorpha</taxon>
        <taxon>Balanoidea</taxon>
        <taxon>Balanidae</taxon>
        <taxon>Amphibalaninae</taxon>
        <taxon>Amphibalanus</taxon>
    </lineage>
</organism>
<proteinExistence type="predicted"/>
<dbReference type="Proteomes" id="UP000440578">
    <property type="component" value="Unassembled WGS sequence"/>
</dbReference>
<comment type="caution">
    <text evidence="1">The sequence shown here is derived from an EMBL/GenBank/DDBJ whole genome shotgun (WGS) entry which is preliminary data.</text>
</comment>
<reference evidence="1 2" key="1">
    <citation type="submission" date="2019-07" db="EMBL/GenBank/DDBJ databases">
        <title>Draft genome assembly of a fouling barnacle, Amphibalanus amphitrite (Darwin, 1854): The first reference genome for Thecostraca.</title>
        <authorList>
            <person name="Kim W."/>
        </authorList>
    </citation>
    <scope>NUCLEOTIDE SEQUENCE [LARGE SCALE GENOMIC DNA]</scope>
    <source>
        <strain evidence="1">SNU_AA5</strain>
        <tissue evidence="1">Soma without cirri and trophi</tissue>
    </source>
</reference>
<dbReference type="AlphaFoldDB" id="A0A6A4W884"/>
<dbReference type="EMBL" id="VIIS01001169">
    <property type="protein sequence ID" value="KAF0301419.1"/>
    <property type="molecule type" value="Genomic_DNA"/>
</dbReference>
<keyword evidence="2" id="KW-1185">Reference proteome</keyword>
<gene>
    <name evidence="1" type="ORF">FJT64_026278</name>
</gene>
<sequence>MVVCGPDNTHVFVVVALLQRSIPTHVVSRSPQIQSEQPEAFVRLVTLIDRVAVTAAGAVHAEMTSCRNAAPVSVGWGRRRPFC</sequence>